<name>A0ABV0P6H0_9TELE</name>
<gene>
    <name evidence="1" type="ORF">GOODEAATRI_020499</name>
</gene>
<dbReference type="Proteomes" id="UP001476798">
    <property type="component" value="Unassembled WGS sequence"/>
</dbReference>
<evidence type="ECO:0000313" key="1">
    <source>
        <dbReference type="EMBL" id="MEQ2179047.1"/>
    </source>
</evidence>
<organism evidence="1 2">
    <name type="scientific">Goodea atripinnis</name>
    <dbReference type="NCBI Taxonomy" id="208336"/>
    <lineage>
        <taxon>Eukaryota</taxon>
        <taxon>Metazoa</taxon>
        <taxon>Chordata</taxon>
        <taxon>Craniata</taxon>
        <taxon>Vertebrata</taxon>
        <taxon>Euteleostomi</taxon>
        <taxon>Actinopterygii</taxon>
        <taxon>Neopterygii</taxon>
        <taxon>Teleostei</taxon>
        <taxon>Neoteleostei</taxon>
        <taxon>Acanthomorphata</taxon>
        <taxon>Ovalentaria</taxon>
        <taxon>Atherinomorphae</taxon>
        <taxon>Cyprinodontiformes</taxon>
        <taxon>Goodeidae</taxon>
        <taxon>Goodea</taxon>
    </lineage>
</organism>
<comment type="caution">
    <text evidence="1">The sequence shown here is derived from an EMBL/GenBank/DDBJ whole genome shotgun (WGS) entry which is preliminary data.</text>
</comment>
<sequence>MLSMLFSSLHKFAFRFRSGYLDVHGRRLILCLGEEVFFLLIWSYLDNYSVGRPNDETFFFDKGHWILYFKESVMHCTLTRTPGLLEERQAHSIADPFNYC</sequence>
<protein>
    <submittedName>
        <fullName evidence="1">Uncharacterized protein</fullName>
    </submittedName>
</protein>
<proteinExistence type="predicted"/>
<reference evidence="1 2" key="1">
    <citation type="submission" date="2021-06" db="EMBL/GenBank/DDBJ databases">
        <authorList>
            <person name="Palmer J.M."/>
        </authorList>
    </citation>
    <scope>NUCLEOTIDE SEQUENCE [LARGE SCALE GENOMIC DNA]</scope>
    <source>
        <strain evidence="1 2">GA_2019</strain>
        <tissue evidence="1">Muscle</tissue>
    </source>
</reference>
<accession>A0ABV0P6H0</accession>
<evidence type="ECO:0000313" key="2">
    <source>
        <dbReference type="Proteomes" id="UP001476798"/>
    </source>
</evidence>
<dbReference type="EMBL" id="JAHRIO010061886">
    <property type="protein sequence ID" value="MEQ2179047.1"/>
    <property type="molecule type" value="Genomic_DNA"/>
</dbReference>
<keyword evidence="2" id="KW-1185">Reference proteome</keyword>